<reference evidence="3 4" key="1">
    <citation type="journal article" date="2008" name="Genome Res.">
        <title>Genome sequence of the beta-rhizobium Cupriavidus taiwanensis and comparative genomics of rhizobia.</title>
        <authorList>
            <person name="Amadou C."/>
            <person name="Pascal G."/>
            <person name="Mangenot S."/>
            <person name="Glew M."/>
            <person name="Bontemps C."/>
            <person name="Capela D."/>
            <person name="Carrere S."/>
            <person name="Cruveiller S."/>
            <person name="Dossat C."/>
            <person name="Lajus A."/>
            <person name="Marchetti M."/>
            <person name="Poinsot V."/>
            <person name="Rouy Z."/>
            <person name="Servin B."/>
            <person name="Saad M."/>
            <person name="Schenowitz C."/>
            <person name="Barbe V."/>
            <person name="Batut J."/>
            <person name="Medigue C."/>
            <person name="Masson-Boivin C."/>
        </authorList>
    </citation>
    <scope>NUCLEOTIDE SEQUENCE [LARGE SCALE GENOMIC DNA]</scope>
    <source>
        <strain evidence="4">DSM 17343 / BCRC 17206 / CCUG 44338 / CIP 107171 / LMG 19424 / R1</strain>
    </source>
</reference>
<dbReference type="NCBIfam" id="NF038351">
    <property type="entry name" value="cyt_ox_assem_30"/>
    <property type="match status" value="1"/>
</dbReference>
<gene>
    <name evidence="3" type="ordered locus">RALTA_A0289</name>
</gene>
<evidence type="ECO:0000313" key="3">
    <source>
        <dbReference type="EMBL" id="CAP62959.1"/>
    </source>
</evidence>
<keyword evidence="2" id="KW-0812">Transmembrane</keyword>
<feature type="region of interest" description="Disordered" evidence="1">
    <location>
        <begin position="1"/>
        <end position="32"/>
    </location>
</feature>
<dbReference type="HOGENOM" id="CLU_208939_1_0_4"/>
<organism evidence="3 4">
    <name type="scientific">Cupriavidus taiwanensis (strain DSM 17343 / BCRC 17206 / CCUG 44338 / CIP 107171 / LMG 19424 / R1)</name>
    <name type="common">Ralstonia taiwanensis (strain LMG 19424)</name>
    <dbReference type="NCBI Taxonomy" id="977880"/>
    <lineage>
        <taxon>Bacteria</taxon>
        <taxon>Pseudomonadati</taxon>
        <taxon>Pseudomonadota</taxon>
        <taxon>Betaproteobacteria</taxon>
        <taxon>Burkholderiales</taxon>
        <taxon>Burkholderiaceae</taxon>
        <taxon>Cupriavidus</taxon>
    </lineage>
</organism>
<keyword evidence="4" id="KW-1185">Reference proteome</keyword>
<proteinExistence type="predicted"/>
<protein>
    <submittedName>
        <fullName evidence="3">Uncharacterized protein</fullName>
    </submittedName>
</protein>
<evidence type="ECO:0000256" key="1">
    <source>
        <dbReference type="SAM" id="MobiDB-lite"/>
    </source>
</evidence>
<sequence length="61" mass="6445">MKGAAASAPFAPAGIKTVMQSPDKSPSPPDHKAANRRLGLILLSIVVVFFLGFFAKMKFLG</sequence>
<dbReference type="Proteomes" id="UP000001692">
    <property type="component" value="Chromosome 1"/>
</dbReference>
<dbReference type="EMBL" id="CU633749">
    <property type="protein sequence ID" value="CAP62959.1"/>
    <property type="molecule type" value="Genomic_DNA"/>
</dbReference>
<dbReference type="KEGG" id="cti:RALTA_A0289"/>
<dbReference type="InterPro" id="IPR047811">
    <property type="entry name" value="CytC_ox_assmbl_put"/>
</dbReference>
<keyword evidence="2" id="KW-1133">Transmembrane helix</keyword>
<dbReference type="AlphaFoldDB" id="B2AGR0"/>
<evidence type="ECO:0000256" key="2">
    <source>
        <dbReference type="SAM" id="Phobius"/>
    </source>
</evidence>
<keyword evidence="2" id="KW-0472">Membrane</keyword>
<evidence type="ECO:0000313" key="4">
    <source>
        <dbReference type="Proteomes" id="UP000001692"/>
    </source>
</evidence>
<feature type="compositionally biased region" description="Low complexity" evidence="1">
    <location>
        <begin position="1"/>
        <end position="13"/>
    </location>
</feature>
<accession>B2AGR0</accession>
<feature type="transmembrane region" description="Helical" evidence="2">
    <location>
        <begin position="36"/>
        <end position="55"/>
    </location>
</feature>
<name>B2AGR0_CUPTR</name>